<feature type="region of interest" description="Disordered" evidence="1">
    <location>
        <begin position="1"/>
        <end position="23"/>
    </location>
</feature>
<sequence length="577" mass="65639">MTYSDQDPDGGNGDPSFGEHTDSINVNKSVNTVKGKKKQQFSSLQVFRRFMYYSKSENGEDTVDSSAVFSTHCFNAWLESRASKPKSPEESFRRALTAHIRGSDGRSPFNPDEEEAILLLLRQNDPFAPCFERHRKRIGKNGFRGLGYHENSRGSLNNGILKRTNIKKRSDNLKFSNKLSNKSSSTDLVEISTNDSLSSINTDSAFWRLEPNEECNVVNTGEQFMKIKMETEKMLTMSNMAEQEFNPINMPQYQRDVDAYWSERLYMHAESSNLNQANMYKIQGLDGGSGPDQVTSRSEYLHPHAPVSPSNLPGTVWNDSASDHSSEHLSNSSDTNEDLELAALNLDCIDNLVPVRKKNKKRKRRFDIRDISAVFEIIGSDCVNGELFRQRFLPFLNQFDERELSNCVRIFRASGAPFLNREIISSITWGLRSNDPRCQVDFILPKKAYFLPGQPIGVSVMDLFKCKVVDTDSAFRGIYKGDLSRVHARNTQMQVSYAMGRILEGSLVVKMACAKIGDVFWCRQYVYNLANERRWFLCKLVCISPGVLRFDSQDITDDPYIRSINSVPLLDEVRLQI</sequence>
<feature type="region of interest" description="Disordered" evidence="1">
    <location>
        <begin position="283"/>
        <end position="334"/>
    </location>
</feature>
<evidence type="ECO:0000256" key="1">
    <source>
        <dbReference type="SAM" id="MobiDB-lite"/>
    </source>
</evidence>
<protein>
    <submittedName>
        <fullName evidence="2">Uncharacterized protein</fullName>
    </submittedName>
</protein>
<gene>
    <name evidence="2" type="ORF">ASTO00021_LOCUS6558</name>
</gene>
<reference evidence="2" key="1">
    <citation type="submission" date="2021-01" db="EMBL/GenBank/DDBJ databases">
        <authorList>
            <person name="Corre E."/>
            <person name="Pelletier E."/>
            <person name="Niang G."/>
            <person name="Scheremetjew M."/>
            <person name="Finn R."/>
            <person name="Kale V."/>
            <person name="Holt S."/>
            <person name="Cochrane G."/>
            <person name="Meng A."/>
            <person name="Brown T."/>
            <person name="Cohen L."/>
        </authorList>
    </citation>
    <scope>NUCLEOTIDE SEQUENCE</scope>
    <source>
        <strain evidence="2">GSBS06</strain>
    </source>
</reference>
<dbReference type="AlphaFoldDB" id="A0A7S3LQG3"/>
<name>A0A7S3LQG3_9STRA</name>
<accession>A0A7S3LQG3</accession>
<dbReference type="EMBL" id="HBIN01008829">
    <property type="protein sequence ID" value="CAE0436292.1"/>
    <property type="molecule type" value="Transcribed_RNA"/>
</dbReference>
<organism evidence="2">
    <name type="scientific">Aplanochytrium stocchinoi</name>
    <dbReference type="NCBI Taxonomy" id="215587"/>
    <lineage>
        <taxon>Eukaryota</taxon>
        <taxon>Sar</taxon>
        <taxon>Stramenopiles</taxon>
        <taxon>Bigyra</taxon>
        <taxon>Labyrinthulomycetes</taxon>
        <taxon>Thraustochytrida</taxon>
        <taxon>Thraustochytriidae</taxon>
        <taxon>Aplanochytrium</taxon>
    </lineage>
</organism>
<proteinExistence type="predicted"/>
<evidence type="ECO:0000313" key="2">
    <source>
        <dbReference type="EMBL" id="CAE0436292.1"/>
    </source>
</evidence>